<dbReference type="Gramene" id="OIT02435">
    <property type="protein sequence ID" value="OIT02435"/>
    <property type="gene ID" value="A4A49_28079"/>
</dbReference>
<protein>
    <submittedName>
        <fullName evidence="1">Uncharacterized protein</fullName>
    </submittedName>
</protein>
<gene>
    <name evidence="1" type="ORF">A4A49_28079</name>
</gene>
<reference evidence="1" key="1">
    <citation type="submission" date="2016-11" db="EMBL/GenBank/DDBJ databases">
        <title>The genome of Nicotiana attenuata.</title>
        <authorList>
            <person name="Xu S."/>
            <person name="Brockmoeller T."/>
            <person name="Gaquerel E."/>
            <person name="Navarro A."/>
            <person name="Kuhl H."/>
            <person name="Gase K."/>
            <person name="Ling Z."/>
            <person name="Zhou W."/>
            <person name="Kreitzer C."/>
            <person name="Stanke M."/>
            <person name="Tang H."/>
            <person name="Lyons E."/>
            <person name="Pandey P."/>
            <person name="Pandey S.P."/>
            <person name="Timmermann B."/>
            <person name="Baldwin I.T."/>
        </authorList>
    </citation>
    <scope>NUCLEOTIDE SEQUENCE [LARGE SCALE GENOMIC DNA]</scope>
    <source>
        <strain evidence="1">UT</strain>
    </source>
</reference>
<dbReference type="Proteomes" id="UP000187609">
    <property type="component" value="Unassembled WGS sequence"/>
</dbReference>
<sequence>MVKSNLRTNFQPAQFRPWDEPDDVSIVVVDDKEKSLIKEDMSIAIFTTGLEEAAELMAKVALGGQIEWSWIIGEFGFLEDTFEDFGRLLVPGSRYLMRNLK</sequence>
<evidence type="ECO:0000313" key="1">
    <source>
        <dbReference type="EMBL" id="OIT02435.1"/>
    </source>
</evidence>
<proteinExistence type="predicted"/>
<name>A0A1J6IUG4_NICAT</name>
<keyword evidence="2" id="KW-1185">Reference proteome</keyword>
<dbReference type="AlphaFoldDB" id="A0A1J6IUG4"/>
<evidence type="ECO:0000313" key="2">
    <source>
        <dbReference type="Proteomes" id="UP000187609"/>
    </source>
</evidence>
<dbReference type="EMBL" id="MJEQ01037188">
    <property type="protein sequence ID" value="OIT02435.1"/>
    <property type="molecule type" value="Genomic_DNA"/>
</dbReference>
<accession>A0A1J6IUG4</accession>
<comment type="caution">
    <text evidence="1">The sequence shown here is derived from an EMBL/GenBank/DDBJ whole genome shotgun (WGS) entry which is preliminary data.</text>
</comment>
<organism evidence="1 2">
    <name type="scientific">Nicotiana attenuata</name>
    <name type="common">Coyote tobacco</name>
    <dbReference type="NCBI Taxonomy" id="49451"/>
    <lineage>
        <taxon>Eukaryota</taxon>
        <taxon>Viridiplantae</taxon>
        <taxon>Streptophyta</taxon>
        <taxon>Embryophyta</taxon>
        <taxon>Tracheophyta</taxon>
        <taxon>Spermatophyta</taxon>
        <taxon>Magnoliopsida</taxon>
        <taxon>eudicotyledons</taxon>
        <taxon>Gunneridae</taxon>
        <taxon>Pentapetalae</taxon>
        <taxon>asterids</taxon>
        <taxon>lamiids</taxon>
        <taxon>Solanales</taxon>
        <taxon>Solanaceae</taxon>
        <taxon>Nicotianoideae</taxon>
        <taxon>Nicotianeae</taxon>
        <taxon>Nicotiana</taxon>
    </lineage>
</organism>